<dbReference type="SMART" id="SM00327">
    <property type="entry name" value="VWA"/>
    <property type="match status" value="1"/>
</dbReference>
<dbReference type="AlphaFoldDB" id="A0A7V4XQZ1"/>
<dbReference type="CDD" id="cd00198">
    <property type="entry name" value="vWFA"/>
    <property type="match status" value="1"/>
</dbReference>
<accession>A0A7V4XQZ1</accession>
<dbReference type="InterPro" id="IPR036465">
    <property type="entry name" value="vWFA_dom_sf"/>
</dbReference>
<keyword evidence="2" id="KW-0732">Signal</keyword>
<dbReference type="Pfam" id="PF00092">
    <property type="entry name" value="VWA"/>
    <property type="match status" value="1"/>
</dbReference>
<evidence type="ECO:0000259" key="3">
    <source>
        <dbReference type="PROSITE" id="PS50234"/>
    </source>
</evidence>
<dbReference type="InterPro" id="IPR017802">
    <property type="entry name" value="VWFA-rel_acidobac-type"/>
</dbReference>
<gene>
    <name evidence="4" type="ORF">ENW50_02655</name>
</gene>
<dbReference type="EMBL" id="DTKL01000015">
    <property type="protein sequence ID" value="HGY93579.1"/>
    <property type="molecule type" value="Genomic_DNA"/>
</dbReference>
<organism evidence="4">
    <name type="scientific">Acidobacterium capsulatum</name>
    <dbReference type="NCBI Taxonomy" id="33075"/>
    <lineage>
        <taxon>Bacteria</taxon>
        <taxon>Pseudomonadati</taxon>
        <taxon>Acidobacteriota</taxon>
        <taxon>Terriglobia</taxon>
        <taxon>Terriglobales</taxon>
        <taxon>Acidobacteriaceae</taxon>
        <taxon>Acidobacterium</taxon>
    </lineage>
</organism>
<protein>
    <submittedName>
        <fullName evidence="4">VWA domain-containing protein</fullName>
    </submittedName>
</protein>
<sequence length="339" mass="37597">MITVFQRSHARTLAALAFSVLLSASALAQTSQAPAQQQKPEPQPLQPVQQQPGSSPAHPTFTLTTNVNEVDLVFTVTDSHGNFVKNLKESDFALLDDHRAPAAVYSFTQQTQLPLRLGILVDTSTSIRERFQFEQQAVTNFLLQVLRPKTDKAFVEGFDEAPNFILNWSNNLDALTSAIQDLHPGGGTALYDAVYSACRDKLLNAASGPIYVRRAIILVSDGDDNQSHAYLTDAIKECQRAQTAIYAVSTDTDPTPDPGDDILRKMAEETGGRAFFPRVITKLPASFNSVEDELRSQYALVYKPADFKANGQFRSIYLYCLDRKYKVHAMKGYFTPKLE</sequence>
<evidence type="ECO:0000256" key="1">
    <source>
        <dbReference type="SAM" id="MobiDB-lite"/>
    </source>
</evidence>
<name>A0A7V4XQZ1_9BACT</name>
<proteinExistence type="predicted"/>
<feature type="chain" id="PRO_5030774921" evidence="2">
    <location>
        <begin position="29"/>
        <end position="339"/>
    </location>
</feature>
<feature type="signal peptide" evidence="2">
    <location>
        <begin position="1"/>
        <end position="28"/>
    </location>
</feature>
<dbReference type="InterPro" id="IPR002035">
    <property type="entry name" value="VWF_A"/>
</dbReference>
<feature type="compositionally biased region" description="Low complexity" evidence="1">
    <location>
        <begin position="32"/>
        <end position="57"/>
    </location>
</feature>
<reference evidence="4" key="1">
    <citation type="journal article" date="2020" name="mSystems">
        <title>Genome- and Community-Level Interaction Insights into Carbon Utilization and Element Cycling Functions of Hydrothermarchaeota in Hydrothermal Sediment.</title>
        <authorList>
            <person name="Zhou Z."/>
            <person name="Liu Y."/>
            <person name="Xu W."/>
            <person name="Pan J."/>
            <person name="Luo Z.H."/>
            <person name="Li M."/>
        </authorList>
    </citation>
    <scope>NUCLEOTIDE SEQUENCE [LARGE SCALE GENOMIC DNA]</scope>
    <source>
        <strain evidence="4">SpSt-855</strain>
    </source>
</reference>
<dbReference type="Gene3D" id="3.40.50.410">
    <property type="entry name" value="von Willebrand factor, type A domain"/>
    <property type="match status" value="1"/>
</dbReference>
<dbReference type="PROSITE" id="PS50234">
    <property type="entry name" value="VWFA"/>
    <property type="match status" value="1"/>
</dbReference>
<comment type="caution">
    <text evidence="4">The sequence shown here is derived from an EMBL/GenBank/DDBJ whole genome shotgun (WGS) entry which is preliminary data.</text>
</comment>
<feature type="region of interest" description="Disordered" evidence="1">
    <location>
        <begin position="32"/>
        <end position="62"/>
    </location>
</feature>
<feature type="domain" description="VWFA" evidence="3">
    <location>
        <begin position="116"/>
        <end position="290"/>
    </location>
</feature>
<dbReference type="SUPFAM" id="SSF53300">
    <property type="entry name" value="vWA-like"/>
    <property type="match status" value="1"/>
</dbReference>
<evidence type="ECO:0000256" key="2">
    <source>
        <dbReference type="SAM" id="SignalP"/>
    </source>
</evidence>
<dbReference type="NCBIfam" id="TIGR03436">
    <property type="entry name" value="acidobact_VWFA"/>
    <property type="match status" value="1"/>
</dbReference>
<evidence type="ECO:0000313" key="4">
    <source>
        <dbReference type="EMBL" id="HGY93579.1"/>
    </source>
</evidence>